<dbReference type="EMBL" id="JABFOF010000005">
    <property type="protein sequence ID" value="KAG2398164.1"/>
    <property type="molecule type" value="Genomic_DNA"/>
</dbReference>
<sequence length="71" mass="7677">MMVVGLSTFECSSCKDCASILKEEVGSSRWWWISPPRSAAATKETPSPALQIGHSTKRGKGEAWECTISSS</sequence>
<reference evidence="2 3" key="1">
    <citation type="submission" date="2020-05" db="EMBL/GenBank/DDBJ databases">
        <title>Vigna angularis (adzuki bean) Var. LongXiaoDou No. 4 denovo assembly.</title>
        <authorList>
            <person name="Xiang H."/>
        </authorList>
    </citation>
    <scope>NUCLEOTIDE SEQUENCE [LARGE SCALE GENOMIC DNA]</scope>
    <source>
        <tissue evidence="2">Leaf</tissue>
    </source>
</reference>
<name>A0A8T0KEW5_PHAAN</name>
<gene>
    <name evidence="2" type="ORF">HKW66_Vig0136000</name>
</gene>
<evidence type="ECO:0000313" key="2">
    <source>
        <dbReference type="EMBL" id="KAG2398164.1"/>
    </source>
</evidence>
<organism evidence="2 3">
    <name type="scientific">Phaseolus angularis</name>
    <name type="common">Azuki bean</name>
    <name type="synonym">Vigna angularis</name>
    <dbReference type="NCBI Taxonomy" id="3914"/>
    <lineage>
        <taxon>Eukaryota</taxon>
        <taxon>Viridiplantae</taxon>
        <taxon>Streptophyta</taxon>
        <taxon>Embryophyta</taxon>
        <taxon>Tracheophyta</taxon>
        <taxon>Spermatophyta</taxon>
        <taxon>Magnoliopsida</taxon>
        <taxon>eudicotyledons</taxon>
        <taxon>Gunneridae</taxon>
        <taxon>Pentapetalae</taxon>
        <taxon>rosids</taxon>
        <taxon>fabids</taxon>
        <taxon>Fabales</taxon>
        <taxon>Fabaceae</taxon>
        <taxon>Papilionoideae</taxon>
        <taxon>50 kb inversion clade</taxon>
        <taxon>NPAAA clade</taxon>
        <taxon>indigoferoid/millettioid clade</taxon>
        <taxon>Phaseoleae</taxon>
        <taxon>Vigna</taxon>
    </lineage>
</organism>
<feature type="region of interest" description="Disordered" evidence="1">
    <location>
        <begin position="39"/>
        <end position="71"/>
    </location>
</feature>
<evidence type="ECO:0000313" key="3">
    <source>
        <dbReference type="Proteomes" id="UP000743370"/>
    </source>
</evidence>
<dbReference type="AlphaFoldDB" id="A0A8T0KEW5"/>
<accession>A0A8T0KEW5</accession>
<dbReference type="Proteomes" id="UP000743370">
    <property type="component" value="Unassembled WGS sequence"/>
</dbReference>
<proteinExistence type="predicted"/>
<protein>
    <submittedName>
        <fullName evidence="2">Uncharacterized protein</fullName>
    </submittedName>
</protein>
<comment type="caution">
    <text evidence="2">The sequence shown here is derived from an EMBL/GenBank/DDBJ whole genome shotgun (WGS) entry which is preliminary data.</text>
</comment>
<evidence type="ECO:0000256" key="1">
    <source>
        <dbReference type="SAM" id="MobiDB-lite"/>
    </source>
</evidence>